<feature type="domain" description="Glutamine amidotransferase" evidence="17">
    <location>
        <begin position="11"/>
        <end position="192"/>
    </location>
</feature>
<evidence type="ECO:0000259" key="20">
    <source>
        <dbReference type="Pfam" id="PF10342"/>
    </source>
</evidence>
<dbReference type="EC" id="4.1.1.48" evidence="6"/>
<keyword evidence="14" id="KW-0511">Multifunctional enzyme</keyword>
<dbReference type="EC" id="4.1.3.27" evidence="5"/>
<dbReference type="InterPro" id="IPR006221">
    <property type="entry name" value="TrpG/PapA_dom"/>
</dbReference>
<comment type="catalytic activity">
    <reaction evidence="1">
        <text>1-(2-carboxyphenylamino)-1-deoxy-D-ribulose 5-phosphate + H(+) = (1S,2R)-1-C-(indol-3-yl)glycerol 3-phosphate + CO2 + H2O</text>
        <dbReference type="Rhea" id="RHEA:23476"/>
        <dbReference type="ChEBI" id="CHEBI:15377"/>
        <dbReference type="ChEBI" id="CHEBI:15378"/>
        <dbReference type="ChEBI" id="CHEBI:16526"/>
        <dbReference type="ChEBI" id="CHEBI:58613"/>
        <dbReference type="ChEBI" id="CHEBI:58866"/>
        <dbReference type="EC" id="4.1.1.48"/>
    </reaction>
</comment>
<dbReference type="FunFam" id="3.40.50.880:FF:000031">
    <property type="entry name" value="Multifunctional tryptophan biosynthesis protein"/>
    <property type="match status" value="1"/>
</dbReference>
<feature type="domain" description="Indole-3-glycerol phosphate synthase" evidence="18">
    <location>
        <begin position="216"/>
        <end position="462"/>
    </location>
</feature>
<dbReference type="Pfam" id="PF00218">
    <property type="entry name" value="IGPS"/>
    <property type="match status" value="1"/>
</dbReference>
<feature type="domain" description="Yeast cell wall synthesis Kre9/Knh1-like N-terminal" evidence="20">
    <location>
        <begin position="466"/>
        <end position="565"/>
    </location>
</feature>
<dbReference type="GO" id="GO:0042546">
    <property type="term" value="P:cell wall biogenesis"/>
    <property type="evidence" value="ECO:0007669"/>
    <property type="project" value="InterPro"/>
</dbReference>
<name>A0A1V2LHA2_PICKU</name>
<dbReference type="PRINTS" id="PR00099">
    <property type="entry name" value="CPSGATASE"/>
</dbReference>
<dbReference type="NCBIfam" id="TIGR00566">
    <property type="entry name" value="trpG_papA"/>
    <property type="match status" value="1"/>
</dbReference>
<dbReference type="PROSITE" id="PS00614">
    <property type="entry name" value="IGPS"/>
    <property type="match status" value="1"/>
</dbReference>
<dbReference type="EMBL" id="MQVM01000031">
    <property type="protein sequence ID" value="ONH71631.1"/>
    <property type="molecule type" value="Genomic_DNA"/>
</dbReference>
<evidence type="ECO:0000256" key="16">
    <source>
        <dbReference type="SAM" id="MobiDB-lite"/>
    </source>
</evidence>
<evidence type="ECO:0000259" key="17">
    <source>
        <dbReference type="Pfam" id="PF00117"/>
    </source>
</evidence>
<dbReference type="PRINTS" id="PR00096">
    <property type="entry name" value="GATASE"/>
</dbReference>
<dbReference type="PANTHER" id="PTHR43418:SF4">
    <property type="entry name" value="MULTIFUNCTIONAL TRYPTOPHAN BIOSYNTHESIS PROTEIN"/>
    <property type="match status" value="1"/>
</dbReference>
<evidence type="ECO:0000256" key="13">
    <source>
        <dbReference type="ARBA" id="ARBA00023239"/>
    </source>
</evidence>
<comment type="caution">
    <text evidence="21">The sequence shown here is derived from an EMBL/GenBank/DDBJ whole genome shotgun (WGS) entry which is preliminary data.</text>
</comment>
<dbReference type="InterPro" id="IPR050472">
    <property type="entry name" value="Anth_synth/Amidotransfase"/>
</dbReference>
<evidence type="ECO:0000313" key="21">
    <source>
        <dbReference type="EMBL" id="ONH71631.1"/>
    </source>
</evidence>
<dbReference type="Pfam" id="PF00117">
    <property type="entry name" value="GATase"/>
    <property type="match status" value="1"/>
</dbReference>
<dbReference type="GO" id="GO:0005829">
    <property type="term" value="C:cytosol"/>
    <property type="evidence" value="ECO:0007669"/>
    <property type="project" value="TreeGrafter"/>
</dbReference>
<proteinExistence type="predicted"/>
<dbReference type="SUPFAM" id="SSF52317">
    <property type="entry name" value="Class I glutamine amidotransferase-like"/>
    <property type="match status" value="1"/>
</dbReference>
<dbReference type="InterPro" id="IPR008659">
    <property type="entry name" value="Kre9/Knh1_C"/>
</dbReference>
<evidence type="ECO:0000256" key="14">
    <source>
        <dbReference type="ARBA" id="ARBA00023268"/>
    </source>
</evidence>
<dbReference type="GO" id="GO:0004425">
    <property type="term" value="F:indole-3-glycerol-phosphate synthase activity"/>
    <property type="evidence" value="ECO:0007669"/>
    <property type="project" value="UniProtKB-EC"/>
</dbReference>
<evidence type="ECO:0000256" key="1">
    <source>
        <dbReference type="ARBA" id="ARBA00001633"/>
    </source>
</evidence>
<dbReference type="InterPro" id="IPR013798">
    <property type="entry name" value="Indole-3-glycerol_P_synth_dom"/>
</dbReference>
<evidence type="ECO:0000256" key="7">
    <source>
        <dbReference type="ARBA" id="ARBA00018819"/>
    </source>
</evidence>
<keyword evidence="13" id="KW-0456">Lyase</keyword>
<evidence type="ECO:0000256" key="6">
    <source>
        <dbReference type="ARBA" id="ARBA00012362"/>
    </source>
</evidence>
<dbReference type="InterPro" id="IPR011060">
    <property type="entry name" value="RibuloseP-bd_barrel"/>
</dbReference>
<evidence type="ECO:0000256" key="10">
    <source>
        <dbReference type="ARBA" id="ARBA00022822"/>
    </source>
</evidence>
<evidence type="ECO:0000256" key="5">
    <source>
        <dbReference type="ARBA" id="ARBA00012266"/>
    </source>
</evidence>
<comment type="subunit">
    <text evidence="4">Tetramer of two components I and two components II.</text>
</comment>
<keyword evidence="8" id="KW-0028">Amino-acid biosynthesis</keyword>
<feature type="domain" description="Yeast cell wall synthesis Kre9/Knh1 C-terminal" evidence="19">
    <location>
        <begin position="601"/>
        <end position="695"/>
    </location>
</feature>
<keyword evidence="10" id="KW-0822">Tryptophan biosynthesis</keyword>
<evidence type="ECO:0000256" key="11">
    <source>
        <dbReference type="ARBA" id="ARBA00022962"/>
    </source>
</evidence>
<dbReference type="Pfam" id="PF10342">
    <property type="entry name" value="Kre9_KNH"/>
    <property type="match status" value="1"/>
</dbReference>
<sequence length="718" mass="79514">MPVDTSKNVIMIDNYDSFTWNLYEYLSQAGANVSVYRNDAITLSEIESMNPDTLVISPGPGHPQTDSGISRDVIEYFKGKIPIFGVCMGQQCIFEVFGGSVQYAGEIVHGKTSTIKHDNKGMFRNVPQDVAVTRYHSLAGTKDSLPDCLEVTATTDNGIIMGVRHKEYVIEGVQFHPESILTEEGHMMMKNILNYRGGYWKDNVNVSMAKLGETILDRIYKQRRMDVEELSKIPGKTFRDLEIYYELGIAPKVKDFHKHIANNGKVSIVSEIKRASPSKGDIQIEANAGKQALMYAKAGVRAISVLTEPHWFKGSIEDLQVVRKVVDSIEDRPCVLRKEFIFSKYQILEARLSGADTVLLIVKMLTEDELAELVQYSRSLGMEPLVEVNTEEELQTALKYNSRVIGVNNRNLHTFDVDLKTTTNVLSELPQGSDVYVLALSGISTVEDVQNYTKQGAVSILVVTGPEMGATYKASDGEIAIPITWQDDGTDPTDDEIKSYTFVLCTGPNNAIHGLEKIAPIDAAKITVGGYTPIFDADIAASGYFYVQIYCQLKNGGYFLRYTPRVQLQGMTGSYPASGIGETPWGDQQFDSDGQNANPTKSRTIPYTLQTGKTRYAPMQMQPGSQITVSTWSRRFPTSAVTYYSAISGTPVVKSTVTAGWSYTMSSLVNMASPAPFPKEVGWYPASQRLASASLDSRIVTAVGDSKKRKLKKRRWVD</sequence>
<dbReference type="GO" id="GO:0000162">
    <property type="term" value="P:L-tryptophan biosynthetic process"/>
    <property type="evidence" value="ECO:0007669"/>
    <property type="project" value="UniProtKB-UniPathway"/>
</dbReference>
<dbReference type="GO" id="GO:0004049">
    <property type="term" value="F:anthranilate synthase activity"/>
    <property type="evidence" value="ECO:0007669"/>
    <property type="project" value="UniProtKB-EC"/>
</dbReference>
<dbReference type="InterPro" id="IPR001468">
    <property type="entry name" value="Indole-3-GlycerolPSynthase_CS"/>
</dbReference>
<evidence type="ECO:0000256" key="3">
    <source>
        <dbReference type="ARBA" id="ARBA00004873"/>
    </source>
</evidence>
<dbReference type="GO" id="GO:0006078">
    <property type="term" value="P:(1-&gt;6)-beta-D-glucan biosynthetic process"/>
    <property type="evidence" value="ECO:0007669"/>
    <property type="project" value="InterPro"/>
</dbReference>
<dbReference type="Gene3D" id="3.40.50.880">
    <property type="match status" value="1"/>
</dbReference>
<dbReference type="InterPro" id="IPR017926">
    <property type="entry name" value="GATASE"/>
</dbReference>
<keyword evidence="9" id="KW-0732">Signal</keyword>
<dbReference type="InterPro" id="IPR029062">
    <property type="entry name" value="Class_I_gatase-like"/>
</dbReference>
<accession>A0A1V2LHA2</accession>
<evidence type="ECO:0000256" key="15">
    <source>
        <dbReference type="ARBA" id="ARBA00047683"/>
    </source>
</evidence>
<evidence type="ECO:0000256" key="4">
    <source>
        <dbReference type="ARBA" id="ARBA00011743"/>
    </source>
</evidence>
<dbReference type="UniPathway" id="UPA00035">
    <property type="reaction ID" value="UER00040"/>
</dbReference>
<evidence type="ECO:0000256" key="8">
    <source>
        <dbReference type="ARBA" id="ARBA00022605"/>
    </source>
</evidence>
<feature type="compositionally biased region" description="Polar residues" evidence="16">
    <location>
        <begin position="589"/>
        <end position="604"/>
    </location>
</feature>
<gene>
    <name evidence="21" type="ORF">BOH78_4376</name>
</gene>
<protein>
    <recommendedName>
        <fullName evidence="7">Multifunctional tryptophan biosynthesis protein</fullName>
        <ecNumber evidence="6">4.1.1.48</ecNumber>
        <ecNumber evidence="5">4.1.3.27</ecNumber>
    </recommendedName>
</protein>
<evidence type="ECO:0000313" key="22">
    <source>
        <dbReference type="Proteomes" id="UP000189274"/>
    </source>
</evidence>
<comment type="catalytic activity">
    <reaction evidence="15">
        <text>chorismate + L-glutamine = anthranilate + pyruvate + L-glutamate + H(+)</text>
        <dbReference type="Rhea" id="RHEA:21732"/>
        <dbReference type="ChEBI" id="CHEBI:15361"/>
        <dbReference type="ChEBI" id="CHEBI:15378"/>
        <dbReference type="ChEBI" id="CHEBI:16567"/>
        <dbReference type="ChEBI" id="CHEBI:29748"/>
        <dbReference type="ChEBI" id="CHEBI:29985"/>
        <dbReference type="ChEBI" id="CHEBI:58359"/>
        <dbReference type="EC" id="4.1.3.27"/>
    </reaction>
</comment>
<dbReference type="AlphaFoldDB" id="A0A1V2LHA2"/>
<dbReference type="CDD" id="cd01743">
    <property type="entry name" value="GATase1_Anthranilate_Synthase"/>
    <property type="match status" value="1"/>
</dbReference>
<evidence type="ECO:0000259" key="18">
    <source>
        <dbReference type="Pfam" id="PF00218"/>
    </source>
</evidence>
<comment type="pathway">
    <text evidence="3">Amino-acid biosynthesis; L-tryptophan biosynthesis; L-tryptophan from chorismate: step 1/5.</text>
</comment>
<dbReference type="Pfam" id="PF05390">
    <property type="entry name" value="Kre9_KNH1_C"/>
    <property type="match status" value="1"/>
</dbReference>
<dbReference type="InterPro" id="IPR018466">
    <property type="entry name" value="Kre9/Knh1-like_N"/>
</dbReference>
<evidence type="ECO:0000256" key="9">
    <source>
        <dbReference type="ARBA" id="ARBA00022729"/>
    </source>
</evidence>
<dbReference type="InterPro" id="IPR013785">
    <property type="entry name" value="Aldolase_TIM"/>
</dbReference>
<evidence type="ECO:0000256" key="12">
    <source>
        <dbReference type="ARBA" id="ARBA00023141"/>
    </source>
</evidence>
<evidence type="ECO:0000256" key="2">
    <source>
        <dbReference type="ARBA" id="ARBA00004696"/>
    </source>
</evidence>
<keyword evidence="11" id="KW-0315">Glutamine amidotransferase</keyword>
<dbReference type="PROSITE" id="PS51273">
    <property type="entry name" value="GATASE_TYPE_1"/>
    <property type="match status" value="1"/>
</dbReference>
<dbReference type="CDD" id="cd00331">
    <property type="entry name" value="IGPS"/>
    <property type="match status" value="1"/>
</dbReference>
<comment type="pathway">
    <text evidence="2">Amino-acid biosynthesis; L-tryptophan biosynthesis; L-tryptophan from chorismate: step 4/5.</text>
</comment>
<dbReference type="Gene3D" id="3.20.20.70">
    <property type="entry name" value="Aldolase class I"/>
    <property type="match status" value="1"/>
</dbReference>
<dbReference type="PANTHER" id="PTHR43418">
    <property type="entry name" value="MULTIFUNCTIONAL TRYPTOPHAN BIOSYNTHESIS PROTEIN-RELATED"/>
    <property type="match status" value="1"/>
</dbReference>
<dbReference type="VEuPathDB" id="FungiDB:C5L36_0D02160"/>
<dbReference type="SUPFAM" id="SSF51366">
    <property type="entry name" value="Ribulose-phoshate binding barrel"/>
    <property type="match status" value="1"/>
</dbReference>
<reference evidence="22" key="1">
    <citation type="journal article" date="2017" name="Genome Announc.">
        <title>Genome sequences of Cyberlindnera fabianii 65, Pichia kudriavzevii 129, and Saccharomyces cerevisiae 131 isolated from fermented masau fruits in Zimbabwe.</title>
        <authorList>
            <person name="van Rijswijck I.M.H."/>
            <person name="Derks M.F.L."/>
            <person name="Abee T."/>
            <person name="de Ridder D."/>
            <person name="Smid E.J."/>
        </authorList>
    </citation>
    <scope>NUCLEOTIDE SEQUENCE [LARGE SCALE GENOMIC DNA]</scope>
    <source>
        <strain evidence="22">129</strain>
    </source>
</reference>
<keyword evidence="12" id="KW-0057">Aromatic amino acid biosynthesis</keyword>
<feature type="region of interest" description="Disordered" evidence="16">
    <location>
        <begin position="582"/>
        <end position="604"/>
    </location>
</feature>
<dbReference type="Proteomes" id="UP000189274">
    <property type="component" value="Unassembled WGS sequence"/>
</dbReference>
<organism evidence="21 22">
    <name type="scientific">Pichia kudriavzevii</name>
    <name type="common">Yeast</name>
    <name type="synonym">Issatchenkia orientalis</name>
    <dbReference type="NCBI Taxonomy" id="4909"/>
    <lineage>
        <taxon>Eukaryota</taxon>
        <taxon>Fungi</taxon>
        <taxon>Dikarya</taxon>
        <taxon>Ascomycota</taxon>
        <taxon>Saccharomycotina</taxon>
        <taxon>Pichiomycetes</taxon>
        <taxon>Pichiales</taxon>
        <taxon>Pichiaceae</taxon>
        <taxon>Pichia</taxon>
    </lineage>
</organism>
<evidence type="ECO:0000259" key="19">
    <source>
        <dbReference type="Pfam" id="PF05390"/>
    </source>
</evidence>
<dbReference type="PRINTS" id="PR00097">
    <property type="entry name" value="ANTSNTHASEII"/>
</dbReference>